<reference evidence="2 3" key="1">
    <citation type="journal article" date="2016" name="Nat. Commun.">
        <title>Thousands of microbial genomes shed light on interconnected biogeochemical processes in an aquifer system.</title>
        <authorList>
            <person name="Anantharaman K."/>
            <person name="Brown C.T."/>
            <person name="Hug L.A."/>
            <person name="Sharon I."/>
            <person name="Castelle C.J."/>
            <person name="Probst A.J."/>
            <person name="Thomas B.C."/>
            <person name="Singh A."/>
            <person name="Wilkins M.J."/>
            <person name="Karaoz U."/>
            <person name="Brodie E.L."/>
            <person name="Williams K.H."/>
            <person name="Hubbard S.S."/>
            <person name="Banfield J.F."/>
        </authorList>
    </citation>
    <scope>NUCLEOTIDE SEQUENCE [LARGE SCALE GENOMIC DNA]</scope>
</reference>
<proteinExistence type="predicted"/>
<dbReference type="Proteomes" id="UP000179076">
    <property type="component" value="Unassembled WGS sequence"/>
</dbReference>
<feature type="compositionally biased region" description="Polar residues" evidence="1">
    <location>
        <begin position="181"/>
        <end position="190"/>
    </location>
</feature>
<feature type="region of interest" description="Disordered" evidence="1">
    <location>
        <begin position="171"/>
        <end position="192"/>
    </location>
</feature>
<accession>A0A1F6VIW7</accession>
<dbReference type="GO" id="GO:0043683">
    <property type="term" value="P:type IV pilus assembly"/>
    <property type="evidence" value="ECO:0007669"/>
    <property type="project" value="InterPro"/>
</dbReference>
<evidence type="ECO:0000313" key="3">
    <source>
        <dbReference type="Proteomes" id="UP000179076"/>
    </source>
</evidence>
<gene>
    <name evidence="2" type="ORF">A2W18_12085</name>
</gene>
<dbReference type="EMBL" id="MFSP01000018">
    <property type="protein sequence ID" value="OGI69552.1"/>
    <property type="molecule type" value="Genomic_DNA"/>
</dbReference>
<evidence type="ECO:0000256" key="1">
    <source>
        <dbReference type="SAM" id="MobiDB-lite"/>
    </source>
</evidence>
<dbReference type="AlphaFoldDB" id="A0A1F6VIW7"/>
<dbReference type="Pfam" id="PF16074">
    <property type="entry name" value="PilW"/>
    <property type="match status" value="1"/>
</dbReference>
<protein>
    <recommendedName>
        <fullName evidence="4">Pilus assembly protein PilW</fullName>
    </recommendedName>
</protein>
<dbReference type="InterPro" id="IPR032092">
    <property type="entry name" value="PilW"/>
</dbReference>
<sequence>MVAITIGLIVTAAVSTLFVSTKRNYLEQDRQAKMQENARFALNFLTYDLRLSGYYGCLDEVNSETVNNAVSAGLFLNVLYPVEGLNNATGTWYPSANTTLPTSIVANTDAIVLRMASPSSSVQVDSPMPNTSAQIKVDSVAGLSVGDIVMLSDCASADVFQITSVQTSSLHLGHNSGSGTPGNSTQQLSKRYSPPAKVLKFTTRTYFIRNNSSGIPSLFRQDNAGAAEELITGVDQMQLTYGKDTDVPPDKIPNIYLAAGQAGLQTPAEWSRVRTVRIGLLVRTPSESGGDKDAHTETWNLNGYTAAAYTDNNRRRMFHVTVNMRNL</sequence>
<evidence type="ECO:0000313" key="2">
    <source>
        <dbReference type="EMBL" id="OGI69552.1"/>
    </source>
</evidence>
<organism evidence="2 3">
    <name type="scientific">Candidatus Muproteobacteria bacterium RBG_16_60_9</name>
    <dbReference type="NCBI Taxonomy" id="1817755"/>
    <lineage>
        <taxon>Bacteria</taxon>
        <taxon>Pseudomonadati</taxon>
        <taxon>Pseudomonadota</taxon>
        <taxon>Candidatus Muproteobacteria</taxon>
    </lineage>
</organism>
<evidence type="ECO:0008006" key="4">
    <source>
        <dbReference type="Google" id="ProtNLM"/>
    </source>
</evidence>
<name>A0A1F6VIW7_9PROT</name>
<comment type="caution">
    <text evidence="2">The sequence shown here is derived from an EMBL/GenBank/DDBJ whole genome shotgun (WGS) entry which is preliminary data.</text>
</comment>